<evidence type="ECO:0000313" key="8">
    <source>
        <dbReference type="Proteomes" id="UP000827892"/>
    </source>
</evidence>
<dbReference type="GO" id="GO:0008270">
    <property type="term" value="F:zinc ion binding"/>
    <property type="evidence" value="ECO:0007669"/>
    <property type="project" value="UniProtKB-KW"/>
</dbReference>
<name>A0AAE9DLL5_CAEBR</name>
<reference evidence="7 8" key="1">
    <citation type="submission" date="2022-05" db="EMBL/GenBank/DDBJ databases">
        <title>Chromosome-level reference genomes for two strains of Caenorhabditis briggsae: an improved platform for comparative genomics.</title>
        <authorList>
            <person name="Stevens L."/>
            <person name="Andersen E.C."/>
        </authorList>
    </citation>
    <scope>NUCLEOTIDE SEQUENCE [LARGE SCALE GENOMIC DNA]</scope>
    <source>
        <strain evidence="7">QX1410_ONT</strain>
        <tissue evidence="7">Whole-organism</tissue>
    </source>
</reference>
<dbReference type="InterPro" id="IPR027370">
    <property type="entry name" value="Znf-RING_euk"/>
</dbReference>
<evidence type="ECO:0000256" key="3">
    <source>
        <dbReference type="ARBA" id="ARBA00022833"/>
    </source>
</evidence>
<proteinExistence type="predicted"/>
<evidence type="ECO:0000256" key="4">
    <source>
        <dbReference type="PROSITE-ProRule" id="PRU00175"/>
    </source>
</evidence>
<dbReference type="PANTHER" id="PTHR47156:SF10">
    <property type="entry name" value="E3 UBIQUITIN-PROTEIN LIGASE TRIM-21-RELATED"/>
    <property type="match status" value="1"/>
</dbReference>
<feature type="coiled-coil region" evidence="5">
    <location>
        <begin position="16"/>
        <end position="43"/>
    </location>
</feature>
<accession>A0AAE9DLL5</accession>
<dbReference type="AlphaFoldDB" id="A0AAE9DLL5"/>
<keyword evidence="2 4" id="KW-0863">Zinc-finger</keyword>
<gene>
    <name evidence="7" type="ORF">L3Y34_018924</name>
</gene>
<dbReference type="SUPFAM" id="SSF57850">
    <property type="entry name" value="RING/U-box"/>
    <property type="match status" value="1"/>
</dbReference>
<dbReference type="PANTHER" id="PTHR47156">
    <property type="entry name" value="PROTEIN CBG20824"/>
    <property type="match status" value="1"/>
</dbReference>
<dbReference type="EMBL" id="CP090892">
    <property type="protein sequence ID" value="ULU07540.1"/>
    <property type="molecule type" value="Genomic_DNA"/>
</dbReference>
<keyword evidence="1" id="KW-0479">Metal-binding</keyword>
<dbReference type="SMART" id="SM00184">
    <property type="entry name" value="RING"/>
    <property type="match status" value="1"/>
</dbReference>
<organism evidence="7 8">
    <name type="scientific">Caenorhabditis briggsae</name>
    <dbReference type="NCBI Taxonomy" id="6238"/>
    <lineage>
        <taxon>Eukaryota</taxon>
        <taxon>Metazoa</taxon>
        <taxon>Ecdysozoa</taxon>
        <taxon>Nematoda</taxon>
        <taxon>Chromadorea</taxon>
        <taxon>Rhabditida</taxon>
        <taxon>Rhabditina</taxon>
        <taxon>Rhabditomorpha</taxon>
        <taxon>Rhabditoidea</taxon>
        <taxon>Rhabditidae</taxon>
        <taxon>Peloderinae</taxon>
        <taxon>Caenorhabditis</taxon>
    </lineage>
</organism>
<protein>
    <recommendedName>
        <fullName evidence="6">RING-type domain-containing protein</fullName>
    </recommendedName>
</protein>
<dbReference type="PROSITE" id="PS00518">
    <property type="entry name" value="ZF_RING_1"/>
    <property type="match status" value="1"/>
</dbReference>
<evidence type="ECO:0000256" key="5">
    <source>
        <dbReference type="SAM" id="Coils"/>
    </source>
</evidence>
<dbReference type="Gene3D" id="3.30.40.10">
    <property type="entry name" value="Zinc/RING finger domain, C3HC4 (zinc finger)"/>
    <property type="match status" value="1"/>
</dbReference>
<evidence type="ECO:0000313" key="7">
    <source>
        <dbReference type="EMBL" id="ULU07540.1"/>
    </source>
</evidence>
<dbReference type="OMA" id="EAHASNC"/>
<evidence type="ECO:0000256" key="1">
    <source>
        <dbReference type="ARBA" id="ARBA00022723"/>
    </source>
</evidence>
<dbReference type="InterPro" id="IPR052667">
    <property type="entry name" value="E3_ubiquitin-ligase_RING"/>
</dbReference>
<dbReference type="InterPro" id="IPR017907">
    <property type="entry name" value="Znf_RING_CS"/>
</dbReference>
<dbReference type="KEGG" id="cbr:CBG_20842"/>
<dbReference type="Pfam" id="PF13445">
    <property type="entry name" value="zf-RING_UBOX"/>
    <property type="match status" value="1"/>
</dbReference>
<feature type="domain" description="RING-type" evidence="6">
    <location>
        <begin position="161"/>
        <end position="207"/>
    </location>
</feature>
<dbReference type="Proteomes" id="UP000827892">
    <property type="component" value="Chromosome II"/>
</dbReference>
<sequence>MQRLCKFFKKTGKSKKFALEDELDQLKLETDALRQSLADERSKNLDLHTHLENEREAQGVYRLQAIQENEKLEKLRMIQKHRDEKITELEKDIDVNKRRLEAFEAHASNCGTVFDSNVLKQLLKDEGSQREKYRMKMMKARKMLQKAQEKEEGDQKAWSLCEVCAFQFADTEEQTPRVLACGHTVCQSCVVKLAAQTPGEIKCPFDRVSSNWSDQEKDVYLQKNLSLLHM</sequence>
<dbReference type="InterPro" id="IPR001841">
    <property type="entry name" value="Znf_RING"/>
</dbReference>
<dbReference type="PROSITE" id="PS50089">
    <property type="entry name" value="ZF_RING_2"/>
    <property type="match status" value="1"/>
</dbReference>
<dbReference type="InterPro" id="IPR013083">
    <property type="entry name" value="Znf_RING/FYVE/PHD"/>
</dbReference>
<evidence type="ECO:0000256" key="2">
    <source>
        <dbReference type="ARBA" id="ARBA00022771"/>
    </source>
</evidence>
<keyword evidence="3" id="KW-0862">Zinc</keyword>
<keyword evidence="5" id="KW-0175">Coiled coil</keyword>
<evidence type="ECO:0000259" key="6">
    <source>
        <dbReference type="PROSITE" id="PS50089"/>
    </source>
</evidence>